<dbReference type="AlphaFoldDB" id="A0A9P5TYR7"/>
<gene>
    <name evidence="2" type="ORF">BDP27DRAFT_1385475</name>
</gene>
<dbReference type="EMBL" id="JADNRY010000227">
    <property type="protein sequence ID" value="KAF9060780.1"/>
    <property type="molecule type" value="Genomic_DNA"/>
</dbReference>
<dbReference type="Proteomes" id="UP000772434">
    <property type="component" value="Unassembled WGS sequence"/>
</dbReference>
<keyword evidence="3" id="KW-1185">Reference proteome</keyword>
<evidence type="ECO:0000313" key="3">
    <source>
        <dbReference type="Proteomes" id="UP000772434"/>
    </source>
</evidence>
<feature type="region of interest" description="Disordered" evidence="1">
    <location>
        <begin position="1"/>
        <end position="41"/>
    </location>
</feature>
<accession>A0A9P5TYR7</accession>
<name>A0A9P5TYR7_9AGAR</name>
<dbReference type="OrthoDB" id="3248986at2759"/>
<protein>
    <submittedName>
        <fullName evidence="2">Uncharacterized protein</fullName>
    </submittedName>
</protein>
<feature type="compositionally biased region" description="Basic and acidic residues" evidence="1">
    <location>
        <begin position="1"/>
        <end position="19"/>
    </location>
</feature>
<comment type="caution">
    <text evidence="2">The sequence shown here is derived from an EMBL/GenBank/DDBJ whole genome shotgun (WGS) entry which is preliminary data.</text>
</comment>
<reference evidence="2" key="1">
    <citation type="submission" date="2020-11" db="EMBL/GenBank/DDBJ databases">
        <authorList>
            <consortium name="DOE Joint Genome Institute"/>
            <person name="Ahrendt S."/>
            <person name="Riley R."/>
            <person name="Andreopoulos W."/>
            <person name="Labutti K."/>
            <person name="Pangilinan J."/>
            <person name="Ruiz-Duenas F.J."/>
            <person name="Barrasa J.M."/>
            <person name="Sanchez-Garcia M."/>
            <person name="Camarero S."/>
            <person name="Miyauchi S."/>
            <person name="Serrano A."/>
            <person name="Linde D."/>
            <person name="Babiker R."/>
            <person name="Drula E."/>
            <person name="Ayuso-Fernandez I."/>
            <person name="Pacheco R."/>
            <person name="Padilla G."/>
            <person name="Ferreira P."/>
            <person name="Barriuso J."/>
            <person name="Kellner H."/>
            <person name="Castanera R."/>
            <person name="Alfaro M."/>
            <person name="Ramirez L."/>
            <person name="Pisabarro A.G."/>
            <person name="Kuo A."/>
            <person name="Tritt A."/>
            <person name="Lipzen A."/>
            <person name="He G."/>
            <person name="Yan M."/>
            <person name="Ng V."/>
            <person name="Cullen D."/>
            <person name="Martin F."/>
            <person name="Rosso M.-N."/>
            <person name="Henrissat B."/>
            <person name="Hibbett D."/>
            <person name="Martinez A.T."/>
            <person name="Grigoriev I.V."/>
        </authorList>
    </citation>
    <scope>NUCLEOTIDE SEQUENCE</scope>
    <source>
        <strain evidence="2">AH 40177</strain>
    </source>
</reference>
<proteinExistence type="predicted"/>
<organism evidence="2 3">
    <name type="scientific">Rhodocollybia butyracea</name>
    <dbReference type="NCBI Taxonomy" id="206335"/>
    <lineage>
        <taxon>Eukaryota</taxon>
        <taxon>Fungi</taxon>
        <taxon>Dikarya</taxon>
        <taxon>Basidiomycota</taxon>
        <taxon>Agaricomycotina</taxon>
        <taxon>Agaricomycetes</taxon>
        <taxon>Agaricomycetidae</taxon>
        <taxon>Agaricales</taxon>
        <taxon>Marasmiineae</taxon>
        <taxon>Omphalotaceae</taxon>
        <taxon>Rhodocollybia</taxon>
    </lineage>
</organism>
<evidence type="ECO:0000313" key="2">
    <source>
        <dbReference type="EMBL" id="KAF9060780.1"/>
    </source>
</evidence>
<evidence type="ECO:0000256" key="1">
    <source>
        <dbReference type="SAM" id="MobiDB-lite"/>
    </source>
</evidence>
<sequence>MEHGDFGGIGIREENREVEQQNPNAGAANGDRERPVSPLRPVSVPDTVYNKLVLPVGPELDLDPDFAAGIVPTFCLGKIPAIRMAYLQAVLNNVKNHLSVAATSENLSITLSCIQSTGALSDGSPPVQTLASAKKRLRIDPDSCIIQYAILLKILPQVSLIHSLHRMVCRKGFRKLICDLHNTPENQNNDPDFVMNDIYNGTMWHQLKTGIKCEVRNHGNVRDVPRTEGLEQKLTEHCFRLHLTINLDWFGAYSGRPHSAGPMYIINDLAHNIRFLQFWVQFVGVSLQDQQNQQRNSLSLSEPTVERLICSNCDTPGARKASGLAGHSHDLHSCAWCRCTLDVNKPTGYIAETFDWIPGWRPSKQTVLDFMHAIYLGANCTNSAKQHFEDAINSIQWPTHITRLPKNLGQKQSLKKADKWRRLLTVTPIILWCAWRNPNDTIPDTEPPVLSNEQIKTTHSRRRLSLYNAVLYLCVAVQLLSTKKISMSQANIGQTYFAHYCLSLLRLGVTLIINHQLAMHFSTMIKMFGPVYGWWLFAFERFNGVLEKVKLNGHDGGQVELTMLRNWVTSHLIYEYLLALPADASAEEHELVDLIIKAEAAKSHNSVMTEIFRSKVSDDYNSRIPVRIEDLLVIQIPDTDCKPHVCAVVRKLGVTEGVPPMPWDLYAMVLEIHTSFASDLGPLKVIPAADIDCPLALVPVFHYTAQ</sequence>